<gene>
    <name evidence="1" type="ORF">C943_03267</name>
</gene>
<organism evidence="1 2">
    <name type="scientific">Mariniradius saccharolyticus AK6</name>
    <dbReference type="NCBI Taxonomy" id="1239962"/>
    <lineage>
        <taxon>Bacteria</taxon>
        <taxon>Pseudomonadati</taxon>
        <taxon>Bacteroidota</taxon>
        <taxon>Cytophagia</taxon>
        <taxon>Cytophagales</taxon>
        <taxon>Cyclobacteriaceae</taxon>
        <taxon>Mariniradius</taxon>
    </lineage>
</organism>
<dbReference type="RefSeq" id="WP_008624073.1">
    <property type="nucleotide sequence ID" value="NZ_AMZY02000005.1"/>
</dbReference>
<dbReference type="Proteomes" id="UP000010953">
    <property type="component" value="Unassembled WGS sequence"/>
</dbReference>
<dbReference type="STRING" id="1239962.C943_03267"/>
<dbReference type="EMBL" id="AMZY02000005">
    <property type="protein sequence ID" value="EMS34580.1"/>
    <property type="molecule type" value="Genomic_DNA"/>
</dbReference>
<evidence type="ECO:0000313" key="2">
    <source>
        <dbReference type="Proteomes" id="UP000010953"/>
    </source>
</evidence>
<dbReference type="OrthoDB" id="9976564at2"/>
<proteinExistence type="predicted"/>
<comment type="caution">
    <text evidence="1">The sequence shown here is derived from an EMBL/GenBank/DDBJ whole genome shotgun (WGS) entry which is preliminary data.</text>
</comment>
<dbReference type="AlphaFoldDB" id="M7XAX2"/>
<evidence type="ECO:0000313" key="1">
    <source>
        <dbReference type="EMBL" id="EMS34580.1"/>
    </source>
</evidence>
<protein>
    <submittedName>
        <fullName evidence="1">Uncharacterized protein</fullName>
    </submittedName>
</protein>
<dbReference type="InParanoid" id="M7XAX2"/>
<sequence length="76" mass="8894">MLKPEELTRLKKRLPRGYFKKTLEKVDLSERSVAKFFSGEAYNIEIHQAALDVVQEYEAQKQAVIKRQKELTDAKI</sequence>
<accession>M7XAX2</accession>
<name>M7XAX2_9BACT</name>
<keyword evidence="2" id="KW-1185">Reference proteome</keyword>
<reference evidence="1" key="1">
    <citation type="submission" date="2013-01" db="EMBL/GenBank/DDBJ databases">
        <title>Genome assembly of Mariniradius saccharolyticus AK6.</title>
        <authorList>
            <person name="Vaidya B."/>
            <person name="Khatri I."/>
            <person name="Tanuku N.R.S."/>
            <person name="Subramanian S."/>
            <person name="Pinnaka A."/>
        </authorList>
    </citation>
    <scope>NUCLEOTIDE SEQUENCE [LARGE SCALE GENOMIC DNA]</scope>
    <source>
        <strain evidence="1">AK6</strain>
    </source>
</reference>